<protein>
    <submittedName>
        <fullName evidence="1">Uncharacterized protein</fullName>
    </submittedName>
</protein>
<evidence type="ECO:0000313" key="1">
    <source>
        <dbReference type="EMBL" id="KAI8010829.1"/>
    </source>
</evidence>
<accession>A0ACC0HBW9</accession>
<comment type="caution">
    <text evidence="1">The sequence shown here is derived from an EMBL/GenBank/DDBJ whole genome shotgun (WGS) entry which is preliminary data.</text>
</comment>
<organism evidence="1 2">
    <name type="scientific">Camellia lanceoleosa</name>
    <dbReference type="NCBI Taxonomy" id="1840588"/>
    <lineage>
        <taxon>Eukaryota</taxon>
        <taxon>Viridiplantae</taxon>
        <taxon>Streptophyta</taxon>
        <taxon>Embryophyta</taxon>
        <taxon>Tracheophyta</taxon>
        <taxon>Spermatophyta</taxon>
        <taxon>Magnoliopsida</taxon>
        <taxon>eudicotyledons</taxon>
        <taxon>Gunneridae</taxon>
        <taxon>Pentapetalae</taxon>
        <taxon>asterids</taxon>
        <taxon>Ericales</taxon>
        <taxon>Theaceae</taxon>
        <taxon>Camellia</taxon>
    </lineage>
</organism>
<evidence type="ECO:0000313" key="2">
    <source>
        <dbReference type="Proteomes" id="UP001060215"/>
    </source>
</evidence>
<reference evidence="1 2" key="1">
    <citation type="journal article" date="2022" name="Plant J.">
        <title>Chromosome-level genome of Camellia lanceoleosa provides a valuable resource for understanding genome evolution and self-incompatibility.</title>
        <authorList>
            <person name="Gong W."/>
            <person name="Xiao S."/>
            <person name="Wang L."/>
            <person name="Liao Z."/>
            <person name="Chang Y."/>
            <person name="Mo W."/>
            <person name="Hu G."/>
            <person name="Li W."/>
            <person name="Zhao G."/>
            <person name="Zhu H."/>
            <person name="Hu X."/>
            <person name="Ji K."/>
            <person name="Xiang X."/>
            <person name="Song Q."/>
            <person name="Yuan D."/>
            <person name="Jin S."/>
            <person name="Zhang L."/>
        </authorList>
    </citation>
    <scope>NUCLEOTIDE SEQUENCE [LARGE SCALE GENOMIC DNA]</scope>
    <source>
        <strain evidence="1">SQ_2022a</strain>
    </source>
</reference>
<proteinExistence type="predicted"/>
<sequence>MVHQDFWKEATQAKKTEKEGTWKPKLIKHSFAISSILLGVIVNSELARLWKRDNFCACWNFMDWECSLCYD</sequence>
<keyword evidence="2" id="KW-1185">Reference proteome</keyword>
<gene>
    <name evidence="1" type="ORF">LOK49_LG06G01177</name>
</gene>
<name>A0ACC0HBW9_9ERIC</name>
<dbReference type="Proteomes" id="UP001060215">
    <property type="component" value="Chromosome 5"/>
</dbReference>
<dbReference type="EMBL" id="CM045762">
    <property type="protein sequence ID" value="KAI8010829.1"/>
    <property type="molecule type" value="Genomic_DNA"/>
</dbReference>